<accession>K6Y4G8</accession>
<dbReference type="EMBL" id="BAEN01000015">
    <property type="protein sequence ID" value="GAC13157.1"/>
    <property type="molecule type" value="Genomic_DNA"/>
</dbReference>
<organism evidence="1 2">
    <name type="scientific">Aliiglaciecola lipolytica E3</name>
    <dbReference type="NCBI Taxonomy" id="1127673"/>
    <lineage>
        <taxon>Bacteria</taxon>
        <taxon>Pseudomonadati</taxon>
        <taxon>Pseudomonadota</taxon>
        <taxon>Gammaproteobacteria</taxon>
        <taxon>Alteromonadales</taxon>
        <taxon>Alteromonadaceae</taxon>
        <taxon>Aliiglaciecola</taxon>
    </lineage>
</organism>
<dbReference type="STRING" id="1127673.GLIP_0511"/>
<dbReference type="AlphaFoldDB" id="K6Y4G8"/>
<gene>
    <name evidence="1" type="ORF">GLIP_0511</name>
</gene>
<dbReference type="Proteomes" id="UP000006334">
    <property type="component" value="Unassembled WGS sequence"/>
</dbReference>
<evidence type="ECO:0000313" key="1">
    <source>
        <dbReference type="EMBL" id="GAC13157.1"/>
    </source>
</evidence>
<evidence type="ECO:0000313" key="2">
    <source>
        <dbReference type="Proteomes" id="UP000006334"/>
    </source>
</evidence>
<keyword evidence="2" id="KW-1185">Reference proteome</keyword>
<comment type="caution">
    <text evidence="1">The sequence shown here is derived from an EMBL/GenBank/DDBJ whole genome shotgun (WGS) entry which is preliminary data.</text>
</comment>
<protein>
    <submittedName>
        <fullName evidence="1">Uncharacterized protein</fullName>
    </submittedName>
</protein>
<reference evidence="1 2" key="1">
    <citation type="journal article" date="2017" name="Antonie Van Leeuwenhoek">
        <title>Rhizobium rhizosphaerae sp. nov., a novel species isolated from rice rhizosphere.</title>
        <authorList>
            <person name="Zhao J.J."/>
            <person name="Zhang J."/>
            <person name="Zhang R.J."/>
            <person name="Zhang C.W."/>
            <person name="Yin H.Q."/>
            <person name="Zhang X.X."/>
        </authorList>
    </citation>
    <scope>NUCLEOTIDE SEQUENCE [LARGE SCALE GENOMIC DNA]</scope>
    <source>
        <strain evidence="1 2">E3</strain>
    </source>
</reference>
<sequence length="41" mass="4761">MIEQRKSIVVYFLGSLLVNRVQPLKIHTFNVDIRPLHGNLT</sequence>
<proteinExistence type="predicted"/>
<name>K6Y4G8_9ALTE</name>